<dbReference type="Proteomes" id="UP000663834">
    <property type="component" value="Unassembled WGS sequence"/>
</dbReference>
<dbReference type="Proteomes" id="UP000681720">
    <property type="component" value="Unassembled WGS sequence"/>
</dbReference>
<comment type="caution">
    <text evidence="1">The sequence shown here is derived from an EMBL/GenBank/DDBJ whole genome shotgun (WGS) entry which is preliminary data.</text>
</comment>
<organism evidence="1 3">
    <name type="scientific">Rotaria magnacalcarata</name>
    <dbReference type="NCBI Taxonomy" id="392030"/>
    <lineage>
        <taxon>Eukaryota</taxon>
        <taxon>Metazoa</taxon>
        <taxon>Spiralia</taxon>
        <taxon>Gnathifera</taxon>
        <taxon>Rotifera</taxon>
        <taxon>Eurotatoria</taxon>
        <taxon>Bdelloidea</taxon>
        <taxon>Philodinida</taxon>
        <taxon>Philodinidae</taxon>
        <taxon>Rotaria</taxon>
    </lineage>
</organism>
<dbReference type="EMBL" id="CAJOBJ010002002">
    <property type="protein sequence ID" value="CAF3906359.1"/>
    <property type="molecule type" value="Genomic_DNA"/>
</dbReference>
<accession>A0A816GR27</accession>
<sequence length="141" mass="16100">MERVSSKKPKGVVVVPILRKRLHSFSGNQHWRTTSTKIAPANINSLNAYQTVYSAQHDYDKKKEYDLTLFDNQCKTEMKSKSTPVNPYKLRILSPTGFGTIGFDMSEILSKHTKPIAQPRIIRLRSHRHHLATTVIILVNS</sequence>
<proteinExistence type="predicted"/>
<evidence type="ECO:0000313" key="3">
    <source>
        <dbReference type="Proteomes" id="UP000663834"/>
    </source>
</evidence>
<evidence type="ECO:0000313" key="2">
    <source>
        <dbReference type="EMBL" id="CAF3906359.1"/>
    </source>
</evidence>
<dbReference type="EMBL" id="CAJNOW010020056">
    <property type="protein sequence ID" value="CAF1677174.1"/>
    <property type="molecule type" value="Genomic_DNA"/>
</dbReference>
<evidence type="ECO:0000313" key="1">
    <source>
        <dbReference type="EMBL" id="CAF1677174.1"/>
    </source>
</evidence>
<protein>
    <submittedName>
        <fullName evidence="1">Uncharacterized protein</fullName>
    </submittedName>
</protein>
<dbReference type="AlphaFoldDB" id="A0A816GR27"/>
<gene>
    <name evidence="2" type="ORF">GIL414_LOCUS6825</name>
    <name evidence="1" type="ORF">KQP761_LOCUS35656</name>
</gene>
<reference evidence="1" key="1">
    <citation type="submission" date="2021-02" db="EMBL/GenBank/DDBJ databases">
        <authorList>
            <person name="Nowell W R."/>
        </authorList>
    </citation>
    <scope>NUCLEOTIDE SEQUENCE</scope>
</reference>
<name>A0A816GR27_9BILA</name>